<evidence type="ECO:0000256" key="3">
    <source>
        <dbReference type="ARBA" id="ARBA00022677"/>
    </source>
</evidence>
<accession>A0A1B6QIQ9</accession>
<dbReference type="InParanoid" id="A0A1B6QIQ9"/>
<dbReference type="PROSITE" id="PS00811">
    <property type="entry name" value="OLEOSINS"/>
    <property type="match status" value="1"/>
</dbReference>
<comment type="subcellular location">
    <subcellularLocation>
        <location evidence="8">Lipid droplet</location>
    </subcellularLocation>
    <subcellularLocation>
        <location evidence="8">Membrane</location>
        <topology evidence="8">Multi-pass membrane protein</topology>
    </subcellularLocation>
</comment>
<keyword evidence="3 8" id="KW-0551">Lipid droplet</keyword>
<keyword evidence="12" id="KW-1185">Reference proteome</keyword>
<evidence type="ECO:0000256" key="1">
    <source>
        <dbReference type="ARBA" id="ARBA00002582"/>
    </source>
</evidence>
<evidence type="ECO:0000256" key="4">
    <source>
        <dbReference type="ARBA" id="ARBA00022692"/>
    </source>
</evidence>
<dbReference type="OMA" id="EETRAGH"/>
<name>A0A1B6QIQ9_SORBI</name>
<evidence type="ECO:0000256" key="2">
    <source>
        <dbReference type="ARBA" id="ARBA00010858"/>
    </source>
</evidence>
<evidence type="ECO:0000256" key="6">
    <source>
        <dbReference type="ARBA" id="ARBA00022990"/>
    </source>
</evidence>
<feature type="region of interest" description="Disordered" evidence="9">
    <location>
        <begin position="47"/>
        <end position="71"/>
    </location>
</feature>
<reference evidence="11" key="2">
    <citation type="submission" date="2017-02" db="EMBL/GenBank/DDBJ databases">
        <title>WGS assembly of Sorghum bicolor.</title>
        <authorList>
            <person name="Paterson A."/>
            <person name="Mullet J."/>
            <person name="Bowers J."/>
            <person name="Bruggmann R."/>
            <person name="Dubchak I."/>
            <person name="Grimwood J."/>
            <person name="Gundlach H."/>
            <person name="Haberer G."/>
            <person name="Hellsten U."/>
            <person name="Mitros T."/>
            <person name="Poliakov A."/>
            <person name="Schmutz J."/>
            <person name="Spannagl M."/>
            <person name="Tang H."/>
            <person name="Wang X."/>
            <person name="Wicker T."/>
            <person name="Bharti A."/>
            <person name="Chapman J."/>
            <person name="Feltus F."/>
            <person name="Gowik U."/>
            <person name="Grigoriev I."/>
            <person name="Lyons E."/>
            <person name="Maher C."/>
            <person name="Martis M."/>
            <person name="Narechania A."/>
            <person name="Otillar R."/>
            <person name="Penning B."/>
            <person name="Salamov A."/>
            <person name="Wang Y."/>
            <person name="Zhang L."/>
            <person name="Carpita N."/>
            <person name="Freeling M."/>
            <person name="Gingle A."/>
            <person name="Hash C."/>
            <person name="Keller B."/>
            <person name="Klein P."/>
            <person name="Kresovich S."/>
            <person name="Mccann M."/>
            <person name="Ming R."/>
            <person name="Peterson D."/>
            <person name="Rahman M."/>
            <person name="Ware D."/>
            <person name="Westhoff P."/>
            <person name="Mayer K."/>
            <person name="Messing J."/>
            <person name="Sims D."/>
            <person name="Jenkins J."/>
            <person name="Shu S."/>
            <person name="Rokhsar D."/>
        </authorList>
    </citation>
    <scope>NUCLEOTIDE SEQUENCE</scope>
</reference>
<dbReference type="Gramene" id="KXG37789">
    <property type="protein sequence ID" value="KXG37789"/>
    <property type="gene ID" value="SORBI_3001G126900"/>
</dbReference>
<dbReference type="STRING" id="4558.A0A1B6QIQ9"/>
<dbReference type="GO" id="GO:0019915">
    <property type="term" value="P:lipid storage"/>
    <property type="evidence" value="ECO:0000318"/>
    <property type="project" value="GO_Central"/>
</dbReference>
<evidence type="ECO:0000256" key="5">
    <source>
        <dbReference type="ARBA" id="ARBA00022989"/>
    </source>
</evidence>
<protein>
    <recommendedName>
        <fullName evidence="8">Oleosin</fullName>
    </recommendedName>
</protein>
<feature type="transmembrane region" description="Helical" evidence="10">
    <location>
        <begin position="127"/>
        <end position="154"/>
    </location>
</feature>
<feature type="transmembrane region" description="Helical" evidence="10">
    <location>
        <begin position="160"/>
        <end position="188"/>
    </location>
</feature>
<dbReference type="GO" id="GO:0050826">
    <property type="term" value="P:response to freezing"/>
    <property type="evidence" value="ECO:0000318"/>
    <property type="project" value="GO_Central"/>
</dbReference>
<dbReference type="EMBL" id="CM000760">
    <property type="protein sequence ID" value="KXG37790.1"/>
    <property type="molecule type" value="Genomic_DNA"/>
</dbReference>
<evidence type="ECO:0000256" key="10">
    <source>
        <dbReference type="SAM" id="Phobius"/>
    </source>
</evidence>
<feature type="compositionally biased region" description="Gly residues" evidence="9">
    <location>
        <begin position="238"/>
        <end position="258"/>
    </location>
</feature>
<keyword evidence="4 10" id="KW-0812">Transmembrane</keyword>
<comment type="similarity">
    <text evidence="2 8">Belongs to the oleosin family.</text>
</comment>
<dbReference type="GO" id="GO:0012511">
    <property type="term" value="C:monolayer-surrounded lipid storage body"/>
    <property type="evidence" value="ECO:0000318"/>
    <property type="project" value="GO_Central"/>
</dbReference>
<dbReference type="Gramene" id="KXG37790">
    <property type="protein sequence ID" value="KXG37790"/>
    <property type="gene ID" value="SORBI_3001G126900"/>
</dbReference>
<dbReference type="PANTHER" id="PTHR33203:SF44">
    <property type="entry name" value="OLEOSIN 20.3 KDA"/>
    <property type="match status" value="1"/>
</dbReference>
<dbReference type="GO" id="GO:0016020">
    <property type="term" value="C:membrane"/>
    <property type="evidence" value="ECO:0007669"/>
    <property type="project" value="UniProtKB-SubCell"/>
</dbReference>
<organism evidence="11 12">
    <name type="scientific">Sorghum bicolor</name>
    <name type="common">Sorghum</name>
    <name type="synonym">Sorghum vulgare</name>
    <dbReference type="NCBI Taxonomy" id="4558"/>
    <lineage>
        <taxon>Eukaryota</taxon>
        <taxon>Viridiplantae</taxon>
        <taxon>Streptophyta</taxon>
        <taxon>Embryophyta</taxon>
        <taxon>Tracheophyta</taxon>
        <taxon>Spermatophyta</taxon>
        <taxon>Magnoliopsida</taxon>
        <taxon>Liliopsida</taxon>
        <taxon>Poales</taxon>
        <taxon>Poaceae</taxon>
        <taxon>PACMAD clade</taxon>
        <taxon>Panicoideae</taxon>
        <taxon>Andropogonodae</taxon>
        <taxon>Andropogoneae</taxon>
        <taxon>Sorghinae</taxon>
        <taxon>Sorghum</taxon>
    </lineage>
</organism>
<dbReference type="FunCoup" id="A0A1B6QIQ9">
    <property type="interactions" value="472"/>
</dbReference>
<dbReference type="InterPro" id="IPR000136">
    <property type="entry name" value="Oleosin"/>
</dbReference>
<keyword evidence="7 10" id="KW-0472">Membrane</keyword>
<gene>
    <name evidence="11" type="ORF">SORBI_3001G126900</name>
</gene>
<evidence type="ECO:0000313" key="11">
    <source>
        <dbReference type="EMBL" id="KXG37790.1"/>
    </source>
</evidence>
<dbReference type="Pfam" id="PF01277">
    <property type="entry name" value="Oleosin"/>
    <property type="match status" value="1"/>
</dbReference>
<keyword evidence="5 10" id="KW-1133">Transmembrane helix</keyword>
<keyword evidence="6" id="KW-0007">Acetylation</keyword>
<reference evidence="11 12" key="1">
    <citation type="journal article" date="2009" name="Nature">
        <title>The Sorghum bicolor genome and the diversification of grasses.</title>
        <authorList>
            <person name="Paterson A.H."/>
            <person name="Bowers J.E."/>
            <person name="Bruggmann R."/>
            <person name="Dubchak I."/>
            <person name="Grimwood J."/>
            <person name="Gundlach H."/>
            <person name="Haberer G."/>
            <person name="Hellsten U."/>
            <person name="Mitros T."/>
            <person name="Poliakov A."/>
            <person name="Schmutz J."/>
            <person name="Spannagl M."/>
            <person name="Tang H."/>
            <person name="Wang X."/>
            <person name="Wicker T."/>
            <person name="Bharti A.K."/>
            <person name="Chapman J."/>
            <person name="Feltus F.A."/>
            <person name="Gowik U."/>
            <person name="Grigoriev I.V."/>
            <person name="Lyons E."/>
            <person name="Maher C.A."/>
            <person name="Martis M."/>
            <person name="Narechania A."/>
            <person name="Otillar R.P."/>
            <person name="Penning B.W."/>
            <person name="Salamov A.A."/>
            <person name="Wang Y."/>
            <person name="Zhang L."/>
            <person name="Carpita N.C."/>
            <person name="Freeling M."/>
            <person name="Gingle A.R."/>
            <person name="Hash C.T."/>
            <person name="Keller B."/>
            <person name="Klein P."/>
            <person name="Kresovich S."/>
            <person name="McCann M.C."/>
            <person name="Ming R."/>
            <person name="Peterson D.G."/>
            <person name="Mehboob-ur-Rahman"/>
            <person name="Ware D."/>
            <person name="Westhoff P."/>
            <person name="Mayer K.F."/>
            <person name="Messing J."/>
            <person name="Rokhsar D.S."/>
        </authorList>
    </citation>
    <scope>NUCLEOTIDE SEQUENCE [LARGE SCALE GENOMIC DNA]</scope>
    <source>
        <strain evidence="12">cv. BTx623</strain>
    </source>
</reference>
<sequence length="258" mass="25910">MQASTPATYPPPFPYVSPLSPPIYGGGLGQAFPLHFSLLQLQSSLIHPRSLTPPPRPQRARTAQTTNSAATAMADRDRSGIYGGTYGQHQQGGGRPMGEQVKGMIQDKGPTASQALTVATLFPLGGLLLVLSGLALAASVVGLALATPVFLLFSPVLVPAALLIGTAVTGFLTSGALGLGGLSSLTCLANTARQAFQRTPDYVEEARRRMAEAAAHAGQKTAQAGHAIQSRAQEAASGGAGAGGGTGAGTGGGGRASS</sequence>
<dbReference type="AlphaFoldDB" id="A0A1B6QIQ9"/>
<dbReference type="PANTHER" id="PTHR33203">
    <property type="entry name" value="OLEOSIN"/>
    <property type="match status" value="1"/>
</dbReference>
<evidence type="ECO:0000256" key="7">
    <source>
        <dbReference type="ARBA" id="ARBA00023136"/>
    </source>
</evidence>
<feature type="region of interest" description="Disordered" evidence="9">
    <location>
        <begin position="226"/>
        <end position="258"/>
    </location>
</feature>
<evidence type="ECO:0000313" key="12">
    <source>
        <dbReference type="Proteomes" id="UP000000768"/>
    </source>
</evidence>
<proteinExistence type="inferred from homology"/>
<dbReference type="GO" id="GO:0010344">
    <property type="term" value="P:seed oilbody biogenesis"/>
    <property type="evidence" value="ECO:0000318"/>
    <property type="project" value="GO_Central"/>
</dbReference>
<evidence type="ECO:0000256" key="9">
    <source>
        <dbReference type="SAM" id="MobiDB-lite"/>
    </source>
</evidence>
<comment type="function">
    <text evidence="1">May have a structural role to stabilize the lipid body during desiccation of the seed by preventing coalescence of the oil. Probably interacts with both lipid and phospholipid moieties of lipid bodies. May also provide recognition signals for specific lipase anchorage in lipolysis during seedling growth.</text>
</comment>
<reference evidence="12" key="3">
    <citation type="journal article" date="2018" name="Plant J.">
        <title>The Sorghum bicolor reference genome: improved assembly, gene annotations, a transcriptome atlas, and signatures of genome organization.</title>
        <authorList>
            <person name="McCormick R.F."/>
            <person name="Truong S.K."/>
            <person name="Sreedasyam A."/>
            <person name="Jenkins J."/>
            <person name="Shu S."/>
            <person name="Sims D."/>
            <person name="Kennedy M."/>
            <person name="Amirebrahimi M."/>
            <person name="Weers B.D."/>
            <person name="McKinley B."/>
            <person name="Mattison A."/>
            <person name="Morishige D.T."/>
            <person name="Grimwood J."/>
            <person name="Schmutz J."/>
            <person name="Mullet J.E."/>
        </authorList>
    </citation>
    <scope>NUCLEOTIDE SEQUENCE [LARGE SCALE GENOMIC DNA]</scope>
    <source>
        <strain evidence="12">cv. BTx623</strain>
    </source>
</reference>
<dbReference type="Proteomes" id="UP000000768">
    <property type="component" value="Chromosome 1"/>
</dbReference>
<dbReference type="EMBL" id="CM000760">
    <property type="protein sequence ID" value="KXG37789.1"/>
    <property type="molecule type" value="Genomic_DNA"/>
</dbReference>
<evidence type="ECO:0000256" key="8">
    <source>
        <dbReference type="RuleBase" id="RU000540"/>
    </source>
</evidence>
<dbReference type="eggNOG" id="ENOG502S1R0">
    <property type="taxonomic scope" value="Eukaryota"/>
</dbReference>